<name>F1YN61_9ACTN</name>
<reference evidence="3 4" key="1">
    <citation type="journal article" date="2011" name="J. Bacteriol.">
        <title>Draft Genome Sequence of Gordonia neofelifaecis NRRL B-59395, a Cholesterol-Degrading Actinomycete.</title>
        <authorList>
            <person name="Ge F."/>
            <person name="Li W."/>
            <person name="Chen G."/>
            <person name="Liu Y."/>
            <person name="Zhang G."/>
            <person name="Yong B."/>
            <person name="Wang Q."/>
            <person name="Wang N."/>
            <person name="Huang Z."/>
            <person name="Li W."/>
            <person name="Wang J."/>
            <person name="Wu C."/>
            <person name="Xie Q."/>
            <person name="Liu G."/>
        </authorList>
    </citation>
    <scope>NUCLEOTIDE SEQUENCE [LARGE SCALE GENOMIC DNA]</scope>
    <source>
        <strain evidence="3 4">NRRL B-59395</strain>
    </source>
</reference>
<dbReference type="Pfam" id="PF07859">
    <property type="entry name" value="Abhydrolase_3"/>
    <property type="match status" value="1"/>
</dbReference>
<evidence type="ECO:0000259" key="2">
    <source>
        <dbReference type="Pfam" id="PF07859"/>
    </source>
</evidence>
<comment type="caution">
    <text evidence="3">The sequence shown here is derived from an EMBL/GenBank/DDBJ whole genome shotgun (WGS) entry which is preliminary data.</text>
</comment>
<dbReference type="InterPro" id="IPR029058">
    <property type="entry name" value="AB_hydrolase_fold"/>
</dbReference>
<dbReference type="OrthoDB" id="3181909at2"/>
<keyword evidence="4" id="KW-1185">Reference proteome</keyword>
<dbReference type="PANTHER" id="PTHR48081:SF8">
    <property type="entry name" value="ALPHA_BETA HYDROLASE FOLD-3 DOMAIN-CONTAINING PROTEIN-RELATED"/>
    <property type="match status" value="1"/>
</dbReference>
<dbReference type="Proteomes" id="UP000035065">
    <property type="component" value="Unassembled WGS sequence"/>
</dbReference>
<dbReference type="EMBL" id="AEUD01000016">
    <property type="protein sequence ID" value="EGD53866.1"/>
    <property type="molecule type" value="Genomic_DNA"/>
</dbReference>
<dbReference type="GO" id="GO:0016787">
    <property type="term" value="F:hydrolase activity"/>
    <property type="evidence" value="ECO:0007669"/>
    <property type="project" value="UniProtKB-KW"/>
</dbReference>
<dbReference type="Gene3D" id="3.40.50.1820">
    <property type="entry name" value="alpha/beta hydrolase"/>
    <property type="match status" value="1"/>
</dbReference>
<dbReference type="InterPro" id="IPR050300">
    <property type="entry name" value="GDXG_lipolytic_enzyme"/>
</dbReference>
<dbReference type="InterPro" id="IPR013094">
    <property type="entry name" value="AB_hydrolase_3"/>
</dbReference>
<accession>F1YN61</accession>
<dbReference type="eggNOG" id="COG0657">
    <property type="taxonomic scope" value="Bacteria"/>
</dbReference>
<protein>
    <submittedName>
        <fullName evidence="3">Lipase</fullName>
    </submittedName>
</protein>
<dbReference type="RefSeq" id="WP_009680482.1">
    <property type="nucleotide sequence ID" value="NZ_AEUD01000016.1"/>
</dbReference>
<keyword evidence="1" id="KW-0378">Hydrolase</keyword>
<dbReference type="STRING" id="644548.SCNU_16433"/>
<evidence type="ECO:0000313" key="3">
    <source>
        <dbReference type="EMBL" id="EGD53866.1"/>
    </source>
</evidence>
<organism evidence="3 4">
    <name type="scientific">Gordonia neofelifaecis NRRL B-59395</name>
    <dbReference type="NCBI Taxonomy" id="644548"/>
    <lineage>
        <taxon>Bacteria</taxon>
        <taxon>Bacillati</taxon>
        <taxon>Actinomycetota</taxon>
        <taxon>Actinomycetes</taxon>
        <taxon>Mycobacteriales</taxon>
        <taxon>Gordoniaceae</taxon>
        <taxon>Gordonia</taxon>
    </lineage>
</organism>
<evidence type="ECO:0000256" key="1">
    <source>
        <dbReference type="ARBA" id="ARBA00022801"/>
    </source>
</evidence>
<feature type="domain" description="Alpha/beta hydrolase fold-3" evidence="2">
    <location>
        <begin position="83"/>
        <end position="289"/>
    </location>
</feature>
<sequence length="327" mass="34770">MTDQQTAPAWPGLDADVAAYLGDRKMVPMHVAGVEAARAAFEALPQARGPEMHSVDDRTVDGPHGRLRLRIYRPLDEPALPALVYLHGGGMVIGSIETFDRMARLLAEASSAVVVSVDYRLAPEHRYPVASDEAYFAMQWTVENAATLGIDARRVAIGGDSAGAALAAGTALRTRDEGGAAIAFQLHIYAGMGRDDDHDSIREFADGPIITAGDFAWTKGLYLGDDPSTDHPYGVPSLAEDLSGLPPAIVVTASHDPTRDGSEKFGERLRAAGVQTALLRYPGVFHGFIAHTRTQSRARLAMAEVGGLMRAKFAVGPGSAEWTLDGA</sequence>
<dbReference type="SUPFAM" id="SSF53474">
    <property type="entry name" value="alpha/beta-Hydrolases"/>
    <property type="match status" value="1"/>
</dbReference>
<evidence type="ECO:0000313" key="4">
    <source>
        <dbReference type="Proteomes" id="UP000035065"/>
    </source>
</evidence>
<proteinExistence type="predicted"/>
<dbReference type="PANTHER" id="PTHR48081">
    <property type="entry name" value="AB HYDROLASE SUPERFAMILY PROTEIN C4A8.06C"/>
    <property type="match status" value="1"/>
</dbReference>
<gene>
    <name evidence="3" type="ORF">SCNU_16433</name>
</gene>
<dbReference type="AlphaFoldDB" id="F1YN61"/>